<dbReference type="EMBL" id="VJVZ01000001">
    <property type="protein sequence ID" value="TRW27169.1"/>
    <property type="molecule type" value="Genomic_DNA"/>
</dbReference>
<dbReference type="SMART" id="SM00089">
    <property type="entry name" value="PKD"/>
    <property type="match status" value="2"/>
</dbReference>
<feature type="domain" description="PKD" evidence="1">
    <location>
        <begin position="355"/>
        <end position="417"/>
    </location>
</feature>
<dbReference type="InterPro" id="IPR022409">
    <property type="entry name" value="PKD/Chitinase_dom"/>
</dbReference>
<dbReference type="Pfam" id="PF13585">
    <property type="entry name" value="CHU_C"/>
    <property type="match status" value="1"/>
</dbReference>
<dbReference type="Proteomes" id="UP000320643">
    <property type="component" value="Unassembled WGS sequence"/>
</dbReference>
<sequence>MKTIIILLLFTSYTQAQEHNIWYFGYHAGLDFNGGAPLALTDGQINTIEGTASISDNNGDLLFYTDGVTIWNKDHQIMENGNDLMGHESSTQSAIIIPKPGSQQQYYVFTVPAGGTSGFRYSTIDLGINSGLGAVINKNNLLQAPAAECINTTWHNNGEDIWVVAHSYNFNLFYTYLVTTGGVSSSPVISSSVLIPDAVGMGSVKISPDGSKIAFTRNAIPNGTQVFDFNNATGVISNPIQLTATGGYDYGVEFSASGNVLYTTSGPHLNQYDLLANDIAASGIVIIIGVGFGSIQRGPDNKIYAARIDQNYVSVINNPETIGVGCNFQAEGVSLGGNDFLRLSTFGLPNTVLSPVFKIKLDNQTLCIGEVATFSINPSTTQFESVLWEFGDGNTSAEVSPVHTYQAAGTYTVKLTAHRQGITKVTQTSITVSPIPPITQPANMALCDENHNGTALFNLIAQNAPILGTQDPNEYIITYHTTLEYAESGTDSLDGNFANTSNPQTIYVRMEDKHSGCYATTSFDLIVAPEPVIAMPDNYTFCQGSTAVLTAPEGFETYLWSTGDTARIINVNVPGNYILTVTENNNGSLCESSKAITVYVSDAPIITQIHSSDWTDNHNTISISVSGSGNYEYSLNGITYQDSPEFTGLESGIYNVYARNKNGCGLDIDEIMLLMYPKFFTPNGDGINDTWRIKHSWNEPGLSVTILDRYGKYITTFAGNSTGWDGTLMVVRFLLQIIGLLLKGTTDASIKATFLWSDKYYYSISNY</sequence>
<evidence type="ECO:0000259" key="1">
    <source>
        <dbReference type="PROSITE" id="PS50093"/>
    </source>
</evidence>
<dbReference type="InterPro" id="IPR011042">
    <property type="entry name" value="6-blade_b-propeller_TolB-like"/>
</dbReference>
<evidence type="ECO:0000313" key="3">
    <source>
        <dbReference type="Proteomes" id="UP000320643"/>
    </source>
</evidence>
<dbReference type="OrthoDB" id="9765926at2"/>
<gene>
    <name evidence="2" type="ORF">FMM05_00545</name>
</gene>
<dbReference type="SUPFAM" id="SSF82171">
    <property type="entry name" value="DPP6 N-terminal domain-like"/>
    <property type="match status" value="1"/>
</dbReference>
<protein>
    <submittedName>
        <fullName evidence="2">T9SS type B sorting domain-containing protein</fullName>
    </submittedName>
</protein>
<dbReference type="CDD" id="cd00146">
    <property type="entry name" value="PKD"/>
    <property type="match status" value="1"/>
</dbReference>
<dbReference type="InterPro" id="IPR035986">
    <property type="entry name" value="PKD_dom_sf"/>
</dbReference>
<dbReference type="Pfam" id="PF18911">
    <property type="entry name" value="PKD_4"/>
    <property type="match status" value="1"/>
</dbReference>
<name>A0A552V9P9_9FLAO</name>
<dbReference type="RefSeq" id="WP_143371395.1">
    <property type="nucleotide sequence ID" value="NZ_VJVZ01000001.1"/>
</dbReference>
<proteinExistence type="predicted"/>
<dbReference type="InterPro" id="IPR026341">
    <property type="entry name" value="T9SS_type_B"/>
</dbReference>
<dbReference type="NCBIfam" id="TIGR04131">
    <property type="entry name" value="Bac_Flav_CTERM"/>
    <property type="match status" value="1"/>
</dbReference>
<accession>A0A552V9P9</accession>
<organism evidence="2 3">
    <name type="scientific">Flavobacterium zepuense</name>
    <dbReference type="NCBI Taxonomy" id="2593302"/>
    <lineage>
        <taxon>Bacteria</taxon>
        <taxon>Pseudomonadati</taxon>
        <taxon>Bacteroidota</taxon>
        <taxon>Flavobacteriia</taxon>
        <taxon>Flavobacteriales</taxon>
        <taxon>Flavobacteriaceae</taxon>
        <taxon>Flavobacterium</taxon>
    </lineage>
</organism>
<dbReference type="AlphaFoldDB" id="A0A552V9P9"/>
<dbReference type="Gene3D" id="2.60.40.10">
    <property type="entry name" value="Immunoglobulins"/>
    <property type="match status" value="1"/>
</dbReference>
<dbReference type="Gene3D" id="2.120.10.30">
    <property type="entry name" value="TolB, C-terminal domain"/>
    <property type="match status" value="1"/>
</dbReference>
<dbReference type="SUPFAM" id="SSF49299">
    <property type="entry name" value="PKD domain"/>
    <property type="match status" value="1"/>
</dbReference>
<keyword evidence="3" id="KW-1185">Reference proteome</keyword>
<evidence type="ECO:0000313" key="2">
    <source>
        <dbReference type="EMBL" id="TRW27169.1"/>
    </source>
</evidence>
<comment type="caution">
    <text evidence="2">The sequence shown here is derived from an EMBL/GenBank/DDBJ whole genome shotgun (WGS) entry which is preliminary data.</text>
</comment>
<dbReference type="InterPro" id="IPR013783">
    <property type="entry name" value="Ig-like_fold"/>
</dbReference>
<dbReference type="PROSITE" id="PS50093">
    <property type="entry name" value="PKD"/>
    <property type="match status" value="1"/>
</dbReference>
<reference evidence="2 3" key="1">
    <citation type="submission" date="2019-07" db="EMBL/GenBank/DDBJ databases">
        <title>Flavobacterium sp. nov., isolated from glacier ice.</title>
        <authorList>
            <person name="Liu Q."/>
            <person name="Xin Y.-H."/>
        </authorList>
    </citation>
    <scope>NUCLEOTIDE SEQUENCE [LARGE SCALE GENOMIC DNA]</scope>
    <source>
        <strain evidence="2 3">ZT4R6</strain>
    </source>
</reference>
<dbReference type="InterPro" id="IPR000601">
    <property type="entry name" value="PKD_dom"/>
</dbReference>